<dbReference type="Proteomes" id="UP000559256">
    <property type="component" value="Unassembled WGS sequence"/>
</dbReference>
<protein>
    <submittedName>
        <fullName evidence="2">Uncharacterized protein</fullName>
    </submittedName>
</protein>
<feature type="region of interest" description="Disordered" evidence="1">
    <location>
        <begin position="1"/>
        <end position="22"/>
    </location>
</feature>
<sequence>MDSQPTQTFSGYPEGEGSLRANTTFGPLMRTLSQLANPNNTTRQMQQTQDEVFSMSIDSTNFDRFQPNIESEHTNSISDFLLDQPKESRLSEMAHSLQAYLIDGISPDVASDDDSQCSAPEQDDISVLSQNPGLEYGEYRRRNQDVDPLWFPWPDKIHLPRSTFSDTQLETISWALRVNGVNHVPSLESRKHVQKMLDAICGIRTIRYNGALGHIYYVNSLADIISREMSNPQVRKKLSFYPQNACGKVDSAKNALRWLQELDPGLTTPMIRVQNQDFYLFEPCRLTDGRYCIPYRWLEQVSMNGNSELVGYNQYMVPAAHFATTFPNLQQTYRARSIPDPTQIIGIIHQHGGGVSSWTYSDPTKENPWRAKSKRHRVYAFPIWLYCDDTSGNKSKKWNKHNSFLFTAAGLDQHDAHSEYHIHFLATSNIAPPLEMLDGIADQLEEGQTVGIWAYDCDHQDMVLLIVSVLAMLGDNPMQSEFACHVGLMGRMFCRCCFVKGKEQKNVGHAQNETGSVSSAGSDHSDSHIDKETLPDLIARATRFFEIHDLRSKARTMADLKTVFVHSKTVGSKTKAKNLKTLLGIKDTYQDHFTELIFDLLKETRGSANEKQQQCAFATKELIFALGPNPDVKVHFGSRLFTAIFGSSVYHSIYKMVQSVGLDNIVVVRTLTGKGLVQVKEILQATDDSLNMEKGIPSLILIQQIALGHVSPTYHMPRLSFLPQFSVLVTQANIFRLQKPLTNYSHKIPVQSLCFKTLKTKSLTIGYPTKMTRAKVAKAIREALTDPHRTSFAKAGDDIFRRESFRKYVRKTTNNYKGTLRSQLFETTLGKKKKGLHSAVIKLEATLKVTHNEAQRVKFTCRVALWRRYIRDIIANSTPTQTKRLRGDTEESSAAPEASSDTEESSSKLDSFWSGFDSWLAGLSKKMGSNIESAAWRRYLDETAKLDEKESSASIAAPALFGININIPCCHTSYYKHPSTT</sequence>
<organism evidence="2 3">
    <name type="scientific">Tetrapyrgos nigripes</name>
    <dbReference type="NCBI Taxonomy" id="182062"/>
    <lineage>
        <taxon>Eukaryota</taxon>
        <taxon>Fungi</taxon>
        <taxon>Dikarya</taxon>
        <taxon>Basidiomycota</taxon>
        <taxon>Agaricomycotina</taxon>
        <taxon>Agaricomycetes</taxon>
        <taxon>Agaricomycetidae</taxon>
        <taxon>Agaricales</taxon>
        <taxon>Marasmiineae</taxon>
        <taxon>Marasmiaceae</taxon>
        <taxon>Tetrapyrgos</taxon>
    </lineage>
</organism>
<feature type="region of interest" description="Disordered" evidence="1">
    <location>
        <begin position="509"/>
        <end position="528"/>
    </location>
</feature>
<proteinExistence type="predicted"/>
<dbReference type="EMBL" id="JAACJM010000003">
    <property type="protein sequence ID" value="KAF5373583.1"/>
    <property type="molecule type" value="Genomic_DNA"/>
</dbReference>
<evidence type="ECO:0000313" key="2">
    <source>
        <dbReference type="EMBL" id="KAF5373583.1"/>
    </source>
</evidence>
<dbReference type="PANTHER" id="PTHR31912:SF34">
    <property type="entry name" value="NOTOCHORD-RELATED PROTEIN"/>
    <property type="match status" value="1"/>
</dbReference>
<reference evidence="2 3" key="1">
    <citation type="journal article" date="2020" name="ISME J.">
        <title>Uncovering the hidden diversity of litter-decomposition mechanisms in mushroom-forming fungi.</title>
        <authorList>
            <person name="Floudas D."/>
            <person name="Bentzer J."/>
            <person name="Ahren D."/>
            <person name="Johansson T."/>
            <person name="Persson P."/>
            <person name="Tunlid A."/>
        </authorList>
    </citation>
    <scope>NUCLEOTIDE SEQUENCE [LARGE SCALE GENOMIC DNA]</scope>
    <source>
        <strain evidence="2 3">CBS 291.85</strain>
    </source>
</reference>
<gene>
    <name evidence="2" type="ORF">D9758_000571</name>
</gene>
<evidence type="ECO:0000256" key="1">
    <source>
        <dbReference type="SAM" id="MobiDB-lite"/>
    </source>
</evidence>
<keyword evidence="3" id="KW-1185">Reference proteome</keyword>
<comment type="caution">
    <text evidence="2">The sequence shown here is derived from an EMBL/GenBank/DDBJ whole genome shotgun (WGS) entry which is preliminary data.</text>
</comment>
<dbReference type="OrthoDB" id="2246127at2759"/>
<feature type="region of interest" description="Disordered" evidence="1">
    <location>
        <begin position="881"/>
        <end position="909"/>
    </location>
</feature>
<accession>A0A8H5LXX4</accession>
<name>A0A8H5LXX4_9AGAR</name>
<dbReference type="AlphaFoldDB" id="A0A8H5LXX4"/>
<evidence type="ECO:0000313" key="3">
    <source>
        <dbReference type="Proteomes" id="UP000559256"/>
    </source>
</evidence>
<feature type="compositionally biased region" description="Polar residues" evidence="1">
    <location>
        <begin position="1"/>
        <end position="10"/>
    </location>
</feature>
<dbReference type="PANTHER" id="PTHR31912">
    <property type="entry name" value="IP13529P"/>
    <property type="match status" value="1"/>
</dbReference>